<feature type="transmembrane region" description="Helical" evidence="1">
    <location>
        <begin position="184"/>
        <end position="202"/>
    </location>
</feature>
<sequence>MTTHKNRVDPVITLLPLIGIALFVIFYIIAAIYYPGGSYAAPNRPGFSFKNNYLCDLLDNHAINGAFNSARIYARIALAILCLSLILLWYYLPKLFNRKNKAQTIMSIAGMLSMVITLFLASEVHDIIVRTAGVFGVTALLIAFIELYNANYYKLLIHGIICLFFFLTNYYIYETEILIDKLPVIQKITFLSCMSWFVLLSIHSYRKLVST</sequence>
<feature type="transmembrane region" description="Helical" evidence="1">
    <location>
        <begin position="104"/>
        <end position="121"/>
    </location>
</feature>
<dbReference type="EMBL" id="BAABJJ010000010">
    <property type="protein sequence ID" value="GAA4937096.1"/>
    <property type="molecule type" value="Genomic_DNA"/>
</dbReference>
<evidence type="ECO:0000256" key="1">
    <source>
        <dbReference type="SAM" id="Phobius"/>
    </source>
</evidence>
<feature type="transmembrane region" description="Helical" evidence="1">
    <location>
        <begin position="72"/>
        <end position="92"/>
    </location>
</feature>
<evidence type="ECO:0000313" key="2">
    <source>
        <dbReference type="EMBL" id="GAA4937096.1"/>
    </source>
</evidence>
<evidence type="ECO:0008006" key="4">
    <source>
        <dbReference type="Google" id="ProtNLM"/>
    </source>
</evidence>
<feature type="transmembrane region" description="Helical" evidence="1">
    <location>
        <begin position="12"/>
        <end position="34"/>
    </location>
</feature>
<dbReference type="Proteomes" id="UP001501302">
    <property type="component" value="Unassembled WGS sequence"/>
</dbReference>
<feature type="transmembrane region" description="Helical" evidence="1">
    <location>
        <begin position="127"/>
        <end position="148"/>
    </location>
</feature>
<keyword evidence="1" id="KW-1133">Transmembrane helix</keyword>
<keyword evidence="3" id="KW-1185">Reference proteome</keyword>
<reference evidence="3" key="1">
    <citation type="journal article" date="2019" name="Int. J. Syst. Evol. Microbiol.">
        <title>The Global Catalogue of Microorganisms (GCM) 10K type strain sequencing project: providing services to taxonomists for standard genome sequencing and annotation.</title>
        <authorList>
            <consortium name="The Broad Institute Genomics Platform"/>
            <consortium name="The Broad Institute Genome Sequencing Center for Infectious Disease"/>
            <person name="Wu L."/>
            <person name="Ma J."/>
        </authorList>
    </citation>
    <scope>NUCLEOTIDE SEQUENCE [LARGE SCALE GENOMIC DNA]</scope>
    <source>
        <strain evidence="3">JCM 18285</strain>
    </source>
</reference>
<comment type="caution">
    <text evidence="2">The sequence shown here is derived from an EMBL/GenBank/DDBJ whole genome shotgun (WGS) entry which is preliminary data.</text>
</comment>
<dbReference type="RefSeq" id="WP_345190189.1">
    <property type="nucleotide sequence ID" value="NZ_BAABJJ010000010.1"/>
</dbReference>
<feature type="transmembrane region" description="Helical" evidence="1">
    <location>
        <begin position="155"/>
        <end position="172"/>
    </location>
</feature>
<keyword evidence="1" id="KW-0812">Transmembrane</keyword>
<organism evidence="2 3">
    <name type="scientific">Algibacter agarivorans</name>
    <dbReference type="NCBI Taxonomy" id="1109741"/>
    <lineage>
        <taxon>Bacteria</taxon>
        <taxon>Pseudomonadati</taxon>
        <taxon>Bacteroidota</taxon>
        <taxon>Flavobacteriia</taxon>
        <taxon>Flavobacteriales</taxon>
        <taxon>Flavobacteriaceae</taxon>
        <taxon>Algibacter</taxon>
    </lineage>
</organism>
<name>A0ABP9GCL1_9FLAO</name>
<proteinExistence type="predicted"/>
<keyword evidence="1" id="KW-0472">Membrane</keyword>
<evidence type="ECO:0000313" key="3">
    <source>
        <dbReference type="Proteomes" id="UP001501302"/>
    </source>
</evidence>
<accession>A0ABP9GCL1</accession>
<protein>
    <recommendedName>
        <fullName evidence="4">DUF998 domain-containing protein</fullName>
    </recommendedName>
</protein>
<gene>
    <name evidence="2" type="ORF">GCM10023314_06800</name>
</gene>